<dbReference type="EMBL" id="JANPWB010000002">
    <property type="protein sequence ID" value="KAJ1210162.1"/>
    <property type="molecule type" value="Genomic_DNA"/>
</dbReference>
<feature type="compositionally biased region" description="Polar residues" evidence="1">
    <location>
        <begin position="73"/>
        <end position="84"/>
    </location>
</feature>
<gene>
    <name evidence="2" type="ORF">NDU88_005530</name>
</gene>
<dbReference type="AlphaFoldDB" id="A0AAV7WBP9"/>
<name>A0AAV7WBP9_PLEWA</name>
<organism evidence="2 3">
    <name type="scientific">Pleurodeles waltl</name>
    <name type="common">Iberian ribbed newt</name>
    <dbReference type="NCBI Taxonomy" id="8319"/>
    <lineage>
        <taxon>Eukaryota</taxon>
        <taxon>Metazoa</taxon>
        <taxon>Chordata</taxon>
        <taxon>Craniata</taxon>
        <taxon>Vertebrata</taxon>
        <taxon>Euteleostomi</taxon>
        <taxon>Amphibia</taxon>
        <taxon>Batrachia</taxon>
        <taxon>Caudata</taxon>
        <taxon>Salamandroidea</taxon>
        <taxon>Salamandridae</taxon>
        <taxon>Pleurodelinae</taxon>
        <taxon>Pleurodeles</taxon>
    </lineage>
</organism>
<comment type="caution">
    <text evidence="2">The sequence shown here is derived from an EMBL/GenBank/DDBJ whole genome shotgun (WGS) entry which is preliminary data.</text>
</comment>
<feature type="region of interest" description="Disordered" evidence="1">
    <location>
        <begin position="37"/>
        <end position="94"/>
    </location>
</feature>
<proteinExistence type="predicted"/>
<dbReference type="Proteomes" id="UP001066276">
    <property type="component" value="Chromosome 1_2"/>
</dbReference>
<evidence type="ECO:0000313" key="2">
    <source>
        <dbReference type="EMBL" id="KAJ1210162.1"/>
    </source>
</evidence>
<feature type="region of interest" description="Disordered" evidence="1">
    <location>
        <begin position="1"/>
        <end position="21"/>
    </location>
</feature>
<reference evidence="2" key="1">
    <citation type="journal article" date="2022" name="bioRxiv">
        <title>Sequencing and chromosome-scale assembly of the giantPleurodeles waltlgenome.</title>
        <authorList>
            <person name="Brown T."/>
            <person name="Elewa A."/>
            <person name="Iarovenko S."/>
            <person name="Subramanian E."/>
            <person name="Araus A.J."/>
            <person name="Petzold A."/>
            <person name="Susuki M."/>
            <person name="Suzuki K.-i.T."/>
            <person name="Hayashi T."/>
            <person name="Toyoda A."/>
            <person name="Oliveira C."/>
            <person name="Osipova E."/>
            <person name="Leigh N.D."/>
            <person name="Simon A."/>
            <person name="Yun M.H."/>
        </authorList>
    </citation>
    <scope>NUCLEOTIDE SEQUENCE</scope>
    <source>
        <strain evidence="2">20211129_DDA</strain>
        <tissue evidence="2">Liver</tissue>
    </source>
</reference>
<accession>A0AAV7WBP9</accession>
<keyword evidence="3" id="KW-1185">Reference proteome</keyword>
<evidence type="ECO:0000256" key="1">
    <source>
        <dbReference type="SAM" id="MobiDB-lite"/>
    </source>
</evidence>
<evidence type="ECO:0000313" key="3">
    <source>
        <dbReference type="Proteomes" id="UP001066276"/>
    </source>
</evidence>
<protein>
    <submittedName>
        <fullName evidence="2">Uncharacterized protein</fullName>
    </submittedName>
</protein>
<sequence>MWRGIAPKHHSDPWQNARRCDNCRCSSSPRLWTCLANSASPQPLRPPPQDHSGLLARSGATRRQDRAERQPPAGSSNSLHSQTRPPACSPRDPAAQLVVASDARLQKQLKDPEAAVLLKLRAE</sequence>